<keyword evidence="1" id="KW-1133">Transmembrane helix</keyword>
<sequence>MLLQMFSQHLTYIFFFIIFLYSLLTEDLLANRRHKLRNNLHSTKG</sequence>
<reference evidence="2" key="2">
    <citation type="journal article" date="2015" name="Fish Shellfish Immunol.">
        <title>Early steps in the European eel (Anguilla anguilla)-Vibrio vulnificus interaction in the gills: Role of the RtxA13 toxin.</title>
        <authorList>
            <person name="Callol A."/>
            <person name="Pajuelo D."/>
            <person name="Ebbesson L."/>
            <person name="Teles M."/>
            <person name="MacKenzie S."/>
            <person name="Amaro C."/>
        </authorList>
    </citation>
    <scope>NUCLEOTIDE SEQUENCE</scope>
</reference>
<evidence type="ECO:0000256" key="1">
    <source>
        <dbReference type="SAM" id="Phobius"/>
    </source>
</evidence>
<proteinExistence type="predicted"/>
<feature type="transmembrane region" description="Helical" evidence="1">
    <location>
        <begin position="12"/>
        <end position="30"/>
    </location>
</feature>
<keyword evidence="1" id="KW-0812">Transmembrane</keyword>
<name>A0A0E9RE44_ANGAN</name>
<organism evidence="2">
    <name type="scientific">Anguilla anguilla</name>
    <name type="common">European freshwater eel</name>
    <name type="synonym">Muraena anguilla</name>
    <dbReference type="NCBI Taxonomy" id="7936"/>
    <lineage>
        <taxon>Eukaryota</taxon>
        <taxon>Metazoa</taxon>
        <taxon>Chordata</taxon>
        <taxon>Craniata</taxon>
        <taxon>Vertebrata</taxon>
        <taxon>Euteleostomi</taxon>
        <taxon>Actinopterygii</taxon>
        <taxon>Neopterygii</taxon>
        <taxon>Teleostei</taxon>
        <taxon>Anguilliformes</taxon>
        <taxon>Anguillidae</taxon>
        <taxon>Anguilla</taxon>
    </lineage>
</organism>
<reference evidence="2" key="1">
    <citation type="submission" date="2014-11" db="EMBL/GenBank/DDBJ databases">
        <authorList>
            <person name="Amaro Gonzalez C."/>
        </authorList>
    </citation>
    <scope>NUCLEOTIDE SEQUENCE</scope>
</reference>
<dbReference type="AlphaFoldDB" id="A0A0E9RE44"/>
<keyword evidence="1" id="KW-0472">Membrane</keyword>
<accession>A0A0E9RE44</accession>
<dbReference type="EMBL" id="GBXM01081228">
    <property type="protein sequence ID" value="JAH27349.1"/>
    <property type="molecule type" value="Transcribed_RNA"/>
</dbReference>
<evidence type="ECO:0000313" key="2">
    <source>
        <dbReference type="EMBL" id="JAH27349.1"/>
    </source>
</evidence>
<protein>
    <submittedName>
        <fullName evidence="2">Uncharacterized protein</fullName>
    </submittedName>
</protein>